<protein>
    <submittedName>
        <fullName evidence="1">Uncharacterized protein</fullName>
    </submittedName>
</protein>
<organism evidence="1 2">
    <name type="scientific">Cenococcum geophilum 1.58</name>
    <dbReference type="NCBI Taxonomy" id="794803"/>
    <lineage>
        <taxon>Eukaryota</taxon>
        <taxon>Fungi</taxon>
        <taxon>Dikarya</taxon>
        <taxon>Ascomycota</taxon>
        <taxon>Pezizomycotina</taxon>
        <taxon>Dothideomycetes</taxon>
        <taxon>Pleosporomycetidae</taxon>
        <taxon>Gloniales</taxon>
        <taxon>Gloniaceae</taxon>
        <taxon>Cenococcum</taxon>
    </lineage>
</organism>
<dbReference type="Proteomes" id="UP000250078">
    <property type="component" value="Unassembled WGS sequence"/>
</dbReference>
<gene>
    <name evidence="1" type="ORF">K441DRAFT_701684</name>
</gene>
<proteinExistence type="predicted"/>
<keyword evidence="2" id="KW-1185">Reference proteome</keyword>
<accession>A0ACC8EKT3</accession>
<dbReference type="EMBL" id="KV748285">
    <property type="protein sequence ID" value="OCK86781.1"/>
    <property type="molecule type" value="Genomic_DNA"/>
</dbReference>
<sequence length="782" mass="88117">MASKEHSISSPSPYEIIFSCSVCQATISEIYTETESARGIRDGRSPHDRIVTKLWLTECAHLTCIKHLEGGGVPFHPEGEQPRASCPRCVAEKDDKRLKRLYAIRGCHEGEYDEQIPAAWFDTPPIKLDSSGPGMEALRFQYLQLIRYSTEMFLKQRQGEKLLEEGQENLDVFQRSHDAMENRIEDMKAEIIKLKKKEAELKRFKEKEPAIRHYLGVLTILGYAVPKTNYAYVDDKNPIHTMPMEKATNGIHMGDMGISSNSRMPEGDSNGDGSQTRGGHPESSSSYTMAGSANPRRGIDCEATARYHAGSPPRKKRVISDFVEDHHAGRSNDIPPIRVDSRDLMPPPRLPLTRYSQESPIRHVANYDESGSAPSADLQIYENKNWQSLGHSDRNNNTQTYSHTQARGSTAQQVKSHTLERHHQTPRGQRETNGAPNMLSNSPTKTLELPARSSRQVDMPFLQRLDESTKSGGGYGYLPGAQYDKAQSYNTRNYRNPSSLGIHNVSVDEEETRIPQPDFSLPVTHQSPRRPLPRGHDFANREEYQRAPSSAFAHSGDRNIFNPKTPAPKHINNAKHQESVLSPFFKSTRRNNYVFARARDPLNEPQSVHQPFPEVLQGYKMAPAPLNRTEPRSLNGLSFINSPQDTMKESFYESRNRRIADPRSSRLSLTYSSPRNEQRFFLRPNNSHSSFIRRETLSTLPHQSYSRQAATLPSSMPSSILDDRPLHPSKSFRNDSTLAAMGVKSGTVHGASYPYTAGGSEYQYLPSRGLFSSTGGRRSVRR</sequence>
<evidence type="ECO:0000313" key="2">
    <source>
        <dbReference type="Proteomes" id="UP000250078"/>
    </source>
</evidence>
<name>A0ACC8EKT3_9PEZI</name>
<reference evidence="1 2" key="1">
    <citation type="journal article" date="2016" name="Nat. Commun.">
        <title>Ectomycorrhizal ecology is imprinted in the genome of the dominant symbiotic fungus Cenococcum geophilum.</title>
        <authorList>
            <consortium name="DOE Joint Genome Institute"/>
            <person name="Peter M."/>
            <person name="Kohler A."/>
            <person name="Ohm R.A."/>
            <person name="Kuo A."/>
            <person name="Krutzmann J."/>
            <person name="Morin E."/>
            <person name="Arend M."/>
            <person name="Barry K.W."/>
            <person name="Binder M."/>
            <person name="Choi C."/>
            <person name="Clum A."/>
            <person name="Copeland A."/>
            <person name="Grisel N."/>
            <person name="Haridas S."/>
            <person name="Kipfer T."/>
            <person name="LaButti K."/>
            <person name="Lindquist E."/>
            <person name="Lipzen A."/>
            <person name="Maire R."/>
            <person name="Meier B."/>
            <person name="Mihaltcheva S."/>
            <person name="Molinier V."/>
            <person name="Murat C."/>
            <person name="Poggeler S."/>
            <person name="Quandt C.A."/>
            <person name="Sperisen C."/>
            <person name="Tritt A."/>
            <person name="Tisserant E."/>
            <person name="Crous P.W."/>
            <person name="Henrissat B."/>
            <person name="Nehls U."/>
            <person name="Egli S."/>
            <person name="Spatafora J.W."/>
            <person name="Grigoriev I.V."/>
            <person name="Martin F.M."/>
        </authorList>
    </citation>
    <scope>NUCLEOTIDE SEQUENCE [LARGE SCALE GENOMIC DNA]</scope>
    <source>
        <strain evidence="1 2">1.58</strain>
    </source>
</reference>
<evidence type="ECO:0000313" key="1">
    <source>
        <dbReference type="EMBL" id="OCK86781.1"/>
    </source>
</evidence>